<reference evidence="2 3" key="1">
    <citation type="submission" date="2019-09" db="EMBL/GenBank/DDBJ databases">
        <authorList>
            <person name="Ou C."/>
        </authorList>
    </citation>
    <scope>NUCLEOTIDE SEQUENCE [LARGE SCALE GENOMIC DNA]</scope>
    <source>
        <strain evidence="2">S2</strain>
        <tissue evidence="2">Leaf</tissue>
    </source>
</reference>
<keyword evidence="3" id="KW-1185">Reference proteome</keyword>
<accession>A0A5N5GP19</accession>
<dbReference type="Proteomes" id="UP000327157">
    <property type="component" value="Chromosome 3"/>
</dbReference>
<keyword evidence="1" id="KW-1133">Transmembrane helix</keyword>
<proteinExistence type="predicted"/>
<evidence type="ECO:0000256" key="1">
    <source>
        <dbReference type="SAM" id="Phobius"/>
    </source>
</evidence>
<sequence>MEARVGVVVEGKQRASNSGFERSFIFDDDLVNCFIFIENLIYCFIFDDDLIDCIISVVFFSFAITMTVALKLLK</sequence>
<evidence type="ECO:0000313" key="2">
    <source>
        <dbReference type="EMBL" id="KAB2616503.1"/>
    </source>
</evidence>
<keyword evidence="1" id="KW-0472">Membrane</keyword>
<reference evidence="3" key="2">
    <citation type="submission" date="2019-10" db="EMBL/GenBank/DDBJ databases">
        <title>A de novo genome assembly of a pear dwarfing rootstock.</title>
        <authorList>
            <person name="Wang F."/>
            <person name="Wang J."/>
            <person name="Li S."/>
            <person name="Zhang Y."/>
            <person name="Fang M."/>
            <person name="Ma L."/>
            <person name="Zhao Y."/>
            <person name="Jiang S."/>
        </authorList>
    </citation>
    <scope>NUCLEOTIDE SEQUENCE [LARGE SCALE GENOMIC DNA]</scope>
</reference>
<reference evidence="2 3" key="3">
    <citation type="submission" date="2019-11" db="EMBL/GenBank/DDBJ databases">
        <title>A de novo genome assembly of a pear dwarfing rootstock.</title>
        <authorList>
            <person name="Wang F."/>
            <person name="Wang J."/>
            <person name="Li S."/>
            <person name="Zhang Y."/>
            <person name="Fang M."/>
            <person name="Ma L."/>
            <person name="Zhao Y."/>
            <person name="Jiang S."/>
        </authorList>
    </citation>
    <scope>NUCLEOTIDE SEQUENCE [LARGE SCALE GENOMIC DNA]</scope>
    <source>
        <strain evidence="2">S2</strain>
        <tissue evidence="2">Leaf</tissue>
    </source>
</reference>
<evidence type="ECO:0000313" key="3">
    <source>
        <dbReference type="Proteomes" id="UP000327157"/>
    </source>
</evidence>
<comment type="caution">
    <text evidence="2">The sequence shown here is derived from an EMBL/GenBank/DDBJ whole genome shotgun (WGS) entry which is preliminary data.</text>
</comment>
<organism evidence="2 3">
    <name type="scientific">Pyrus ussuriensis x Pyrus communis</name>
    <dbReference type="NCBI Taxonomy" id="2448454"/>
    <lineage>
        <taxon>Eukaryota</taxon>
        <taxon>Viridiplantae</taxon>
        <taxon>Streptophyta</taxon>
        <taxon>Embryophyta</taxon>
        <taxon>Tracheophyta</taxon>
        <taxon>Spermatophyta</taxon>
        <taxon>Magnoliopsida</taxon>
        <taxon>eudicotyledons</taxon>
        <taxon>Gunneridae</taxon>
        <taxon>Pentapetalae</taxon>
        <taxon>rosids</taxon>
        <taxon>fabids</taxon>
        <taxon>Rosales</taxon>
        <taxon>Rosaceae</taxon>
        <taxon>Amygdaloideae</taxon>
        <taxon>Maleae</taxon>
        <taxon>Pyrus</taxon>
    </lineage>
</organism>
<name>A0A5N5GP19_9ROSA</name>
<dbReference type="EMBL" id="SMOL01000402">
    <property type="protein sequence ID" value="KAB2616503.1"/>
    <property type="molecule type" value="Genomic_DNA"/>
</dbReference>
<gene>
    <name evidence="2" type="ORF">D8674_023091</name>
</gene>
<keyword evidence="1" id="KW-0812">Transmembrane</keyword>
<dbReference type="AlphaFoldDB" id="A0A5N5GP19"/>
<feature type="transmembrane region" description="Helical" evidence="1">
    <location>
        <begin position="54"/>
        <end position="73"/>
    </location>
</feature>
<protein>
    <submittedName>
        <fullName evidence="2">Mitochondrial substrate carrier family protein B-like</fullName>
    </submittedName>
</protein>